<comment type="caution">
    <text evidence="2">The sequence shown here is derived from an EMBL/GenBank/DDBJ whole genome shotgun (WGS) entry which is preliminary data.</text>
</comment>
<reference evidence="2 3" key="1">
    <citation type="journal article" date="2016" name="Nat. Commun.">
        <title>Thousands of microbial genomes shed light on interconnected biogeochemical processes in an aquifer system.</title>
        <authorList>
            <person name="Anantharaman K."/>
            <person name="Brown C.T."/>
            <person name="Hug L.A."/>
            <person name="Sharon I."/>
            <person name="Castelle C.J."/>
            <person name="Probst A.J."/>
            <person name="Thomas B.C."/>
            <person name="Singh A."/>
            <person name="Wilkins M.J."/>
            <person name="Karaoz U."/>
            <person name="Brodie E.L."/>
            <person name="Williams K.H."/>
            <person name="Hubbard S.S."/>
            <person name="Banfield J.F."/>
        </authorList>
    </citation>
    <scope>NUCLEOTIDE SEQUENCE [LARGE SCALE GENOMIC DNA]</scope>
</reference>
<feature type="transmembrane region" description="Helical" evidence="1">
    <location>
        <begin position="7"/>
        <end position="26"/>
    </location>
</feature>
<evidence type="ECO:0000313" key="2">
    <source>
        <dbReference type="EMBL" id="OGC57634.1"/>
    </source>
</evidence>
<dbReference type="STRING" id="1802630.A3H26_02885"/>
<evidence type="ECO:0008006" key="4">
    <source>
        <dbReference type="Google" id="ProtNLM"/>
    </source>
</evidence>
<feature type="transmembrane region" description="Helical" evidence="1">
    <location>
        <begin position="134"/>
        <end position="152"/>
    </location>
</feature>
<feature type="transmembrane region" description="Helical" evidence="1">
    <location>
        <begin position="172"/>
        <end position="192"/>
    </location>
</feature>
<feature type="transmembrane region" description="Helical" evidence="1">
    <location>
        <begin position="67"/>
        <end position="90"/>
    </location>
</feature>
<gene>
    <name evidence="2" type="ORF">A3H26_02885</name>
</gene>
<dbReference type="Proteomes" id="UP000177763">
    <property type="component" value="Unassembled WGS sequence"/>
</dbReference>
<evidence type="ECO:0000313" key="3">
    <source>
        <dbReference type="Proteomes" id="UP000177763"/>
    </source>
</evidence>
<dbReference type="AlphaFoldDB" id="A0A1F4VKI1"/>
<evidence type="ECO:0000256" key="1">
    <source>
        <dbReference type="SAM" id="Phobius"/>
    </source>
</evidence>
<feature type="transmembrane region" description="Helical" evidence="1">
    <location>
        <begin position="204"/>
        <end position="225"/>
    </location>
</feature>
<protein>
    <recommendedName>
        <fullName evidence="4">Histidine kinase N-terminal 7TM region domain-containing protein</fullName>
    </recommendedName>
</protein>
<dbReference type="EMBL" id="MEVN01000008">
    <property type="protein sequence ID" value="OGC57634.1"/>
    <property type="molecule type" value="Genomic_DNA"/>
</dbReference>
<proteinExistence type="predicted"/>
<keyword evidence="1" id="KW-0472">Membrane</keyword>
<sequence length="280" mass="31734">MDNLMSKILKVSLALSVVYWLFLLFTNPVNDIYYNVFGFLLMALPLVGFAVGLTISKQWEGLKSKVGRSLIFVSLSLLMWFIGQSLYLFYSLKTGEVPFPGLPDYFFIFIDPFYAIALFWILKYSGAISNMKRSWAHLALLIIPLLSIYLNYKIFFSDIEFFKNIDASVTFDLIYTFGSIIVMSFVILTIILSINKLGGKMKMALYYLFVGIIFQYIGDIAYSFFEANSSNILSITNNNTSNGTLPDLLFLISIGLIAIGLTKFDTKPLNNFKEQTNAIS</sequence>
<feature type="transmembrane region" description="Helical" evidence="1">
    <location>
        <begin position="102"/>
        <end position="122"/>
    </location>
</feature>
<keyword evidence="1" id="KW-1133">Transmembrane helix</keyword>
<organism evidence="2 3">
    <name type="scientific">candidate division WWE3 bacterium RIFCSPLOWO2_12_FULL_36_10</name>
    <dbReference type="NCBI Taxonomy" id="1802630"/>
    <lineage>
        <taxon>Bacteria</taxon>
        <taxon>Katanobacteria</taxon>
    </lineage>
</organism>
<name>A0A1F4VKI1_UNCKA</name>
<feature type="transmembrane region" description="Helical" evidence="1">
    <location>
        <begin position="245"/>
        <end position="264"/>
    </location>
</feature>
<keyword evidence="1" id="KW-0812">Transmembrane</keyword>
<feature type="transmembrane region" description="Helical" evidence="1">
    <location>
        <begin position="32"/>
        <end position="55"/>
    </location>
</feature>
<accession>A0A1F4VKI1</accession>